<reference evidence="4 5" key="1">
    <citation type="submission" date="2024-03" db="EMBL/GenBank/DDBJ databases">
        <title>The genome assembly and annotation of the cricket Gryllus longicercus Weissman &amp; Gray.</title>
        <authorList>
            <person name="Szrajer S."/>
            <person name="Gray D."/>
            <person name="Ylla G."/>
        </authorList>
    </citation>
    <scope>NUCLEOTIDE SEQUENCE [LARGE SCALE GENOMIC DNA]</scope>
    <source>
        <strain evidence="4">DAG 2021-001</strain>
        <tissue evidence="4">Whole body minus gut</tissue>
    </source>
</reference>
<dbReference type="GO" id="GO:0016192">
    <property type="term" value="P:vesicle-mediated transport"/>
    <property type="evidence" value="ECO:0007669"/>
    <property type="project" value="UniProtKB-ARBA"/>
</dbReference>
<feature type="region of interest" description="Disordered" evidence="2">
    <location>
        <begin position="1"/>
        <end position="25"/>
    </location>
</feature>
<dbReference type="Gene3D" id="1.10.10.750">
    <property type="entry name" value="Ypt/Rab-GAP domain of gyp1p, domain 1"/>
    <property type="match status" value="1"/>
</dbReference>
<dbReference type="PANTHER" id="PTHR47219">
    <property type="entry name" value="RAB GTPASE-ACTIVATING PROTEIN 1-LIKE"/>
    <property type="match status" value="1"/>
</dbReference>
<evidence type="ECO:0000256" key="2">
    <source>
        <dbReference type="SAM" id="MobiDB-lite"/>
    </source>
</evidence>
<proteinExistence type="predicted"/>
<dbReference type="FunFam" id="1.10.8.270:FF:000008">
    <property type="entry name" value="Putative TBC1 domain family member 14"/>
    <property type="match status" value="1"/>
</dbReference>
<dbReference type="Pfam" id="PF00566">
    <property type="entry name" value="RabGAP-TBC"/>
    <property type="match status" value="1"/>
</dbReference>
<dbReference type="GO" id="GO:0031410">
    <property type="term" value="C:cytoplasmic vesicle"/>
    <property type="evidence" value="ECO:0007669"/>
    <property type="project" value="UniProtKB-ARBA"/>
</dbReference>
<dbReference type="GO" id="GO:0005096">
    <property type="term" value="F:GTPase activator activity"/>
    <property type="evidence" value="ECO:0007669"/>
    <property type="project" value="TreeGrafter"/>
</dbReference>
<keyword evidence="1" id="KW-0175">Coiled coil</keyword>
<feature type="compositionally biased region" description="Low complexity" evidence="2">
    <location>
        <begin position="448"/>
        <end position="460"/>
    </location>
</feature>
<comment type="caution">
    <text evidence="4">The sequence shown here is derived from an EMBL/GenBank/DDBJ whole genome shotgun (WGS) entry which is preliminary data.</text>
</comment>
<name>A0AAN9VYN3_9ORTH</name>
<sequence length="869" mass="98082">MKTVSPVRERNSMPSMLIPSANRSNREVKLTFQPLTSDSNGEHTSRVQETCDSELNNNIRMWKEKRNTMGHPGHNFFKPLGTVSENSRSQSLPSCLENEKQHEPLEEKLQKEEFINSQENVICDLKDDGSVCNQAWFKTWPERGCDKIINECMGKTQTSANTSSNPCHANVPLMNPQCSLSSNKSLNVNEQNNPPLAISTANVVNGCSNYSHVSSLIHNHLTSDCDNAEQSVGKLPDLMQNEVKCSIPLSELLQNMPLAYSPLTRQLHIINQNYIPNSQKFSQNDCKDENDGTHMAGIQAVKKNGMKPLENIVEEQLAAFNFHQKQDSDPAYINVCDDSVSHESPRSTLQRIGAYDTSLSRTDASSFSSIVSSLSESSPSTNDDILQGNVVDSDVINCPTVNPGLCSKEDCVTRFEDTGAKPKRRGISSFFSRNVFSWKLSRDPSPPSNSSGSSCTNSPSWKLFGKAPKLRNETSEEEGDSRPSSGAKQYEDIVASSSALILHQRPSNLPAKSQDEEQKHRHEYERMVEAARKKEMKEAKLRKKQLQQQLKLEEQLASAARIWNNEVLPKWDIMKSSRKAQELWWQGIPPSVRGKVWRLAIGNDLNITHQLYNICVSRAQERLRAATELLEGKSEFELDNPDKEASVELIQLDIARTFPNLCIFQKGGPYYDILHCLLGAYVCYRPDVGYVQGMSFIAAILILNMEAADAFICFANLLNQPCHMAFFRLNEPLMRSYYETYNDFFRENLPRLFSHFNSSSLSADLYLLDWLYTVFAKAMPLDVACRVWDVFLRDGEEFLFKTALGVLHLHQDVLLQLDFLHGAQFLTKLPDDLAADQLFKSIESIHMNIGKLRFSEVLASHIENCREPS</sequence>
<evidence type="ECO:0000313" key="4">
    <source>
        <dbReference type="EMBL" id="KAK7872828.1"/>
    </source>
</evidence>
<organism evidence="4 5">
    <name type="scientific">Gryllus longicercus</name>
    <dbReference type="NCBI Taxonomy" id="2509291"/>
    <lineage>
        <taxon>Eukaryota</taxon>
        <taxon>Metazoa</taxon>
        <taxon>Ecdysozoa</taxon>
        <taxon>Arthropoda</taxon>
        <taxon>Hexapoda</taxon>
        <taxon>Insecta</taxon>
        <taxon>Pterygota</taxon>
        <taxon>Neoptera</taxon>
        <taxon>Polyneoptera</taxon>
        <taxon>Orthoptera</taxon>
        <taxon>Ensifera</taxon>
        <taxon>Gryllidea</taxon>
        <taxon>Grylloidea</taxon>
        <taxon>Gryllidae</taxon>
        <taxon>Gryllinae</taxon>
        <taxon>Gryllus</taxon>
    </lineage>
</organism>
<dbReference type="FunFam" id="1.10.472.80:FF:000006">
    <property type="entry name" value="TBC1 domain family member 14"/>
    <property type="match status" value="1"/>
</dbReference>
<dbReference type="GO" id="GO:0031267">
    <property type="term" value="F:small GTPase binding"/>
    <property type="evidence" value="ECO:0007669"/>
    <property type="project" value="TreeGrafter"/>
</dbReference>
<dbReference type="SMART" id="SM00164">
    <property type="entry name" value="TBC"/>
    <property type="match status" value="1"/>
</dbReference>
<dbReference type="GO" id="GO:0005773">
    <property type="term" value="C:vacuole"/>
    <property type="evidence" value="ECO:0007669"/>
    <property type="project" value="UniProtKB-ARBA"/>
</dbReference>
<dbReference type="Gene3D" id="1.10.472.80">
    <property type="entry name" value="Ypt/Rab-GAP domain of gyp1p, domain 3"/>
    <property type="match status" value="1"/>
</dbReference>
<evidence type="ECO:0000313" key="5">
    <source>
        <dbReference type="Proteomes" id="UP001378592"/>
    </source>
</evidence>
<dbReference type="Gene3D" id="1.10.8.270">
    <property type="entry name" value="putative rabgap domain of human tbc1 domain family member 14 like domains"/>
    <property type="match status" value="1"/>
</dbReference>
<dbReference type="SUPFAM" id="SSF47923">
    <property type="entry name" value="Ypt/Rab-GAP domain of gyp1p"/>
    <property type="match status" value="2"/>
</dbReference>
<dbReference type="PROSITE" id="PS50086">
    <property type="entry name" value="TBC_RABGAP"/>
    <property type="match status" value="1"/>
</dbReference>
<keyword evidence="5" id="KW-1185">Reference proteome</keyword>
<dbReference type="InterPro" id="IPR035969">
    <property type="entry name" value="Rab-GAP_TBC_sf"/>
</dbReference>
<gene>
    <name evidence="4" type="ORF">R5R35_006703</name>
</gene>
<feature type="region of interest" description="Disordered" evidence="2">
    <location>
        <begin position="440"/>
        <end position="488"/>
    </location>
</feature>
<evidence type="ECO:0000256" key="1">
    <source>
        <dbReference type="SAM" id="Coils"/>
    </source>
</evidence>
<dbReference type="PANTHER" id="PTHR47219:SF15">
    <property type="entry name" value="TBC1 DOMAIN FAMILY MEMBER 12 ISOFORM X1"/>
    <property type="match status" value="1"/>
</dbReference>
<accession>A0AAN9VYN3</accession>
<dbReference type="AlphaFoldDB" id="A0AAN9VYN3"/>
<dbReference type="InterPro" id="IPR050302">
    <property type="entry name" value="Rab_GAP_TBC_domain"/>
</dbReference>
<evidence type="ECO:0000259" key="3">
    <source>
        <dbReference type="PROSITE" id="PS50086"/>
    </source>
</evidence>
<feature type="coiled-coil region" evidence="1">
    <location>
        <begin position="514"/>
        <end position="556"/>
    </location>
</feature>
<dbReference type="EMBL" id="JAZDUA010000019">
    <property type="protein sequence ID" value="KAK7872828.1"/>
    <property type="molecule type" value="Genomic_DNA"/>
</dbReference>
<feature type="domain" description="Rab-GAP TBC" evidence="3">
    <location>
        <begin position="587"/>
        <end position="795"/>
    </location>
</feature>
<dbReference type="InterPro" id="IPR000195">
    <property type="entry name" value="Rab-GAP-TBC_dom"/>
</dbReference>
<dbReference type="FunFam" id="1.10.10.750:FF:000005">
    <property type="entry name" value="TBC1 domain family member 14"/>
    <property type="match status" value="1"/>
</dbReference>
<protein>
    <recommendedName>
        <fullName evidence="3">Rab-GAP TBC domain-containing protein</fullName>
    </recommendedName>
</protein>
<dbReference type="Proteomes" id="UP001378592">
    <property type="component" value="Unassembled WGS sequence"/>
</dbReference>